<evidence type="ECO:0000313" key="3">
    <source>
        <dbReference type="WBParaSite" id="Pan_g16573.t1"/>
    </source>
</evidence>
<organism evidence="2 3">
    <name type="scientific">Panagrellus redivivus</name>
    <name type="common">Microworm</name>
    <dbReference type="NCBI Taxonomy" id="6233"/>
    <lineage>
        <taxon>Eukaryota</taxon>
        <taxon>Metazoa</taxon>
        <taxon>Ecdysozoa</taxon>
        <taxon>Nematoda</taxon>
        <taxon>Chromadorea</taxon>
        <taxon>Rhabditida</taxon>
        <taxon>Tylenchina</taxon>
        <taxon>Panagrolaimomorpha</taxon>
        <taxon>Panagrolaimoidea</taxon>
        <taxon>Panagrolaimidae</taxon>
        <taxon>Panagrellus</taxon>
    </lineage>
</organism>
<protein>
    <submittedName>
        <fullName evidence="3">Secreted protein</fullName>
    </submittedName>
</protein>
<dbReference type="Proteomes" id="UP000492821">
    <property type="component" value="Unassembled WGS sequence"/>
</dbReference>
<feature type="chain" id="PRO_5028917133" evidence="1">
    <location>
        <begin position="21"/>
        <end position="83"/>
    </location>
</feature>
<sequence length="83" mass="9389">MVPTFRVLLLIALLSATCVAKECYTDADCFEPDEKLPMYCDRALLQEIFGWPGNCKTLLCPQCVDPTPQSLFDLLQRVGHIRL</sequence>
<dbReference type="WBParaSite" id="Pan_g16573.t1">
    <property type="protein sequence ID" value="Pan_g16573.t1"/>
    <property type="gene ID" value="Pan_g16573"/>
</dbReference>
<reference evidence="3" key="2">
    <citation type="submission" date="2020-10" db="UniProtKB">
        <authorList>
            <consortium name="WormBaseParasite"/>
        </authorList>
    </citation>
    <scope>IDENTIFICATION</scope>
</reference>
<reference evidence="2" key="1">
    <citation type="journal article" date="2013" name="Genetics">
        <title>The draft genome and transcriptome of Panagrellus redivivus are shaped by the harsh demands of a free-living lifestyle.</title>
        <authorList>
            <person name="Srinivasan J."/>
            <person name="Dillman A.R."/>
            <person name="Macchietto M.G."/>
            <person name="Heikkinen L."/>
            <person name="Lakso M."/>
            <person name="Fracchia K.M."/>
            <person name="Antoshechkin I."/>
            <person name="Mortazavi A."/>
            <person name="Wong G."/>
            <person name="Sternberg P.W."/>
        </authorList>
    </citation>
    <scope>NUCLEOTIDE SEQUENCE [LARGE SCALE GENOMIC DNA]</scope>
    <source>
        <strain evidence="2">MT8872</strain>
    </source>
</reference>
<accession>A0A7E4ZTM6</accession>
<keyword evidence="1" id="KW-0732">Signal</keyword>
<name>A0A7E4ZTM6_PANRE</name>
<evidence type="ECO:0000313" key="2">
    <source>
        <dbReference type="Proteomes" id="UP000492821"/>
    </source>
</evidence>
<evidence type="ECO:0000256" key="1">
    <source>
        <dbReference type="SAM" id="SignalP"/>
    </source>
</evidence>
<keyword evidence="2" id="KW-1185">Reference proteome</keyword>
<proteinExistence type="predicted"/>
<dbReference type="AlphaFoldDB" id="A0A7E4ZTM6"/>
<feature type="signal peptide" evidence="1">
    <location>
        <begin position="1"/>
        <end position="20"/>
    </location>
</feature>